<keyword evidence="1" id="KW-0812">Transmembrane</keyword>
<sequence>MENKVNKLQMTLLGLYTIMALYIFGIVYELSFFITLGADGVYLLGWKQFIYSGFFHGLIFPTIMAIIALFTAWIAMLLSSLKVFFSKEVYLNKSITERFDEINRKPQGNRAKGSAGGDSFLLNYIPLARVFFLLNFGIWITTIILFQNGYSTEWNFIIIGFAFSLPYFCDIFIIIYCGKKRLAMMLNVALFSGTFLASALGITDAAQAISEPSKNIVVRDDSIVLIERQENSYIVNVKKTPLPFLFGKLID</sequence>
<dbReference type="Proteomes" id="UP000614287">
    <property type="component" value="Unassembled WGS sequence"/>
</dbReference>
<feature type="transmembrane region" description="Helical" evidence="1">
    <location>
        <begin position="156"/>
        <end position="177"/>
    </location>
</feature>
<evidence type="ECO:0000256" key="1">
    <source>
        <dbReference type="SAM" id="Phobius"/>
    </source>
</evidence>
<accession>A0A8J3CN42</accession>
<keyword evidence="1" id="KW-1133">Transmembrane helix</keyword>
<organism evidence="2 3">
    <name type="scientific">Formosimonas limnophila</name>
    <dbReference type="NCBI Taxonomy" id="1384487"/>
    <lineage>
        <taxon>Bacteria</taxon>
        <taxon>Pseudomonadati</taxon>
        <taxon>Pseudomonadota</taxon>
        <taxon>Betaproteobacteria</taxon>
        <taxon>Burkholderiales</taxon>
        <taxon>Burkholderiaceae</taxon>
        <taxon>Formosimonas</taxon>
    </lineage>
</organism>
<evidence type="ECO:0000313" key="3">
    <source>
        <dbReference type="Proteomes" id="UP000614287"/>
    </source>
</evidence>
<dbReference type="RefSeq" id="WP_189492957.1">
    <property type="nucleotide sequence ID" value="NZ_BMZG01000005.1"/>
</dbReference>
<feature type="transmembrane region" description="Helical" evidence="1">
    <location>
        <begin position="130"/>
        <end position="150"/>
    </location>
</feature>
<feature type="transmembrane region" description="Helical" evidence="1">
    <location>
        <begin position="12"/>
        <end position="34"/>
    </location>
</feature>
<protein>
    <submittedName>
        <fullName evidence="2">Uncharacterized protein</fullName>
    </submittedName>
</protein>
<name>A0A8J3CN42_9BURK</name>
<gene>
    <name evidence="2" type="ORF">GCM10009007_11660</name>
</gene>
<reference evidence="2" key="1">
    <citation type="journal article" date="2014" name="Int. J. Syst. Evol. Microbiol.">
        <title>Complete genome sequence of Corynebacterium casei LMG S-19264T (=DSM 44701T), isolated from a smear-ripened cheese.</title>
        <authorList>
            <consortium name="US DOE Joint Genome Institute (JGI-PGF)"/>
            <person name="Walter F."/>
            <person name="Albersmeier A."/>
            <person name="Kalinowski J."/>
            <person name="Ruckert C."/>
        </authorList>
    </citation>
    <scope>NUCLEOTIDE SEQUENCE</scope>
    <source>
        <strain evidence="2">KCTC 32501</strain>
    </source>
</reference>
<keyword evidence="1" id="KW-0472">Membrane</keyword>
<dbReference type="EMBL" id="BMZG01000005">
    <property type="protein sequence ID" value="GHA72347.1"/>
    <property type="molecule type" value="Genomic_DNA"/>
</dbReference>
<feature type="transmembrane region" description="Helical" evidence="1">
    <location>
        <begin position="54"/>
        <end position="78"/>
    </location>
</feature>
<proteinExistence type="predicted"/>
<reference evidence="2" key="2">
    <citation type="submission" date="2020-09" db="EMBL/GenBank/DDBJ databases">
        <authorList>
            <person name="Sun Q."/>
            <person name="Kim S."/>
        </authorList>
    </citation>
    <scope>NUCLEOTIDE SEQUENCE</scope>
    <source>
        <strain evidence="2">KCTC 32501</strain>
    </source>
</reference>
<comment type="caution">
    <text evidence="2">The sequence shown here is derived from an EMBL/GenBank/DDBJ whole genome shotgun (WGS) entry which is preliminary data.</text>
</comment>
<evidence type="ECO:0000313" key="2">
    <source>
        <dbReference type="EMBL" id="GHA72347.1"/>
    </source>
</evidence>
<keyword evidence="3" id="KW-1185">Reference proteome</keyword>
<dbReference type="AlphaFoldDB" id="A0A8J3CN42"/>